<dbReference type="STRING" id="1945662.B0A89_05155"/>
<dbReference type="Proteomes" id="UP000193017">
    <property type="component" value="Chromosome"/>
</dbReference>
<organism evidence="1 2">
    <name type="scientific">Paracoccus contaminans</name>
    <dbReference type="NCBI Taxonomy" id="1945662"/>
    <lineage>
        <taxon>Bacteria</taxon>
        <taxon>Pseudomonadati</taxon>
        <taxon>Pseudomonadota</taxon>
        <taxon>Alphaproteobacteria</taxon>
        <taxon>Rhodobacterales</taxon>
        <taxon>Paracoccaceae</taxon>
        <taxon>Paracoccus</taxon>
    </lineage>
</organism>
<reference evidence="1 2" key="1">
    <citation type="submission" date="2017-03" db="EMBL/GenBank/DDBJ databases">
        <title>Genome sequence of Paracoccus contaminans isolated from a water microcosm.</title>
        <authorList>
            <person name="Aurass P."/>
            <person name="Karste S."/>
            <person name="Trost E."/>
            <person name="Glaeser S.P."/>
            <person name="Kaempfer P."/>
            <person name="Flieger A."/>
        </authorList>
    </citation>
    <scope>NUCLEOTIDE SEQUENCE [LARGE SCALE GENOMIC DNA]</scope>
    <source>
        <strain evidence="2">RKI 16-01929T\LMG 29738T\CCM 8701T\CIP 111112T</strain>
    </source>
</reference>
<protein>
    <submittedName>
        <fullName evidence="1">Uncharacterized protein</fullName>
    </submittedName>
</protein>
<gene>
    <name evidence="1" type="ORF">B0A89_05155</name>
</gene>
<dbReference type="EMBL" id="CP020612">
    <property type="protein sequence ID" value="ARJ69103.1"/>
    <property type="molecule type" value="Genomic_DNA"/>
</dbReference>
<dbReference type="KEGG" id="pcon:B0A89_05155"/>
<dbReference type="RefSeq" id="WP_157115250.1">
    <property type="nucleotide sequence ID" value="NZ_CP020612.1"/>
</dbReference>
<sequence>MSDVINRDARAVEAAAPEAWAAEAEDHRRAIDSRLATLCSPFLVRVPAPGQAMTSIADEQDRKTGQLFEAAFRGVALLQRCDAVQTAPLGRVSRLRHYRAALDEALGALWFDAQPVAAYARSVLPARPPGSV</sequence>
<keyword evidence="2" id="KW-1185">Reference proteome</keyword>
<dbReference type="OrthoDB" id="9805316at2"/>
<name>A0A1W6CW39_9RHOB</name>
<dbReference type="AlphaFoldDB" id="A0A1W6CW39"/>
<proteinExistence type="predicted"/>
<evidence type="ECO:0000313" key="1">
    <source>
        <dbReference type="EMBL" id="ARJ69103.1"/>
    </source>
</evidence>
<accession>A0A1W6CW39</accession>
<evidence type="ECO:0000313" key="2">
    <source>
        <dbReference type="Proteomes" id="UP000193017"/>
    </source>
</evidence>